<reference evidence="3" key="1">
    <citation type="submission" date="2021-02" db="EMBL/GenBank/DDBJ databases">
        <authorList>
            <person name="Nowell W R."/>
        </authorList>
    </citation>
    <scope>NUCLEOTIDE SEQUENCE</scope>
</reference>
<evidence type="ECO:0000313" key="6">
    <source>
        <dbReference type="Proteomes" id="UP000663824"/>
    </source>
</evidence>
<dbReference type="EMBL" id="CAJNRE010018986">
    <property type="protein sequence ID" value="CAF2185115.1"/>
    <property type="molecule type" value="Genomic_DNA"/>
</dbReference>
<evidence type="ECO:0000313" key="2">
    <source>
        <dbReference type="EMBL" id="CAF1047149.1"/>
    </source>
</evidence>
<dbReference type="EMBL" id="CAJOBH010024652">
    <property type="protein sequence ID" value="CAF4242817.1"/>
    <property type="molecule type" value="Genomic_DNA"/>
</dbReference>
<feature type="coiled-coil region" evidence="1">
    <location>
        <begin position="68"/>
        <end position="113"/>
    </location>
</feature>
<comment type="caution">
    <text evidence="3">The sequence shown here is derived from an EMBL/GenBank/DDBJ whole genome shotgun (WGS) entry which is preliminary data.</text>
</comment>
<dbReference type="Proteomes" id="UP000663824">
    <property type="component" value="Unassembled WGS sequence"/>
</dbReference>
<dbReference type="AlphaFoldDB" id="A0A816Z498"/>
<accession>A0A816Z498</accession>
<proteinExistence type="predicted"/>
<name>A0A816Z498_9BILA</name>
<organism evidence="3 6">
    <name type="scientific">Rotaria magnacalcarata</name>
    <dbReference type="NCBI Taxonomy" id="392030"/>
    <lineage>
        <taxon>Eukaryota</taxon>
        <taxon>Metazoa</taxon>
        <taxon>Spiralia</taxon>
        <taxon>Gnathifera</taxon>
        <taxon>Rotifera</taxon>
        <taxon>Eurotatoria</taxon>
        <taxon>Bdelloidea</taxon>
        <taxon>Philodinida</taxon>
        <taxon>Philodinidae</taxon>
        <taxon>Rotaria</taxon>
    </lineage>
</organism>
<keyword evidence="1" id="KW-0175">Coiled coil</keyword>
<dbReference type="EMBL" id="CAJOBI010002693">
    <property type="protein sequence ID" value="CAF3939860.1"/>
    <property type="molecule type" value="Genomic_DNA"/>
</dbReference>
<evidence type="ECO:0000256" key="1">
    <source>
        <dbReference type="SAM" id="Coils"/>
    </source>
</evidence>
<evidence type="ECO:0000313" key="3">
    <source>
        <dbReference type="EMBL" id="CAF2185115.1"/>
    </source>
</evidence>
<sequence>MGGPLLIEECAIQPSEPEPGEKFRVLATNSTDPDDALAIKIGNLHVDASKKQKLDVQSSLDQIRTLEKQQEYAELEELKKKRQIAQKLVDDAKEQLKNVEKSVEVNANELKRKYGSP</sequence>
<dbReference type="EMBL" id="CAJNOV010001057">
    <property type="protein sequence ID" value="CAF1047149.1"/>
    <property type="molecule type" value="Genomic_DNA"/>
</dbReference>
<evidence type="ECO:0000313" key="5">
    <source>
        <dbReference type="EMBL" id="CAF4242817.1"/>
    </source>
</evidence>
<gene>
    <name evidence="5" type="ORF">BYL167_LOCUS25234</name>
    <name evidence="2" type="ORF">CJN711_LOCUS4563</name>
    <name evidence="3" type="ORF">MBJ925_LOCUS34570</name>
    <name evidence="4" type="ORF">SMN809_LOCUS8664</name>
</gene>
<dbReference type="Proteomes" id="UP000676336">
    <property type="component" value="Unassembled WGS sequence"/>
</dbReference>
<dbReference type="Proteomes" id="UP000681967">
    <property type="component" value="Unassembled WGS sequence"/>
</dbReference>
<evidence type="ECO:0000313" key="4">
    <source>
        <dbReference type="EMBL" id="CAF3939860.1"/>
    </source>
</evidence>
<dbReference type="Proteomes" id="UP000663855">
    <property type="component" value="Unassembled WGS sequence"/>
</dbReference>
<protein>
    <submittedName>
        <fullName evidence="3">Uncharacterized protein</fullName>
    </submittedName>
</protein>